<dbReference type="GO" id="GO:0003735">
    <property type="term" value="F:structural constituent of ribosome"/>
    <property type="evidence" value="ECO:0007669"/>
    <property type="project" value="InterPro"/>
</dbReference>
<dbReference type="FunFam" id="3.30.70.600:FF:000014">
    <property type="entry name" value="40S ribosomal protein S20-1"/>
    <property type="match status" value="1"/>
</dbReference>
<sequence length="246" mass="27877">MVVGPVSRPAGMSEPGWPPGKLRSTQSAARRKYLAVRFTRWMYRFGCTAPSTPHFDHNQQPTQGKRCTIHGRASLSELTLRFVVTAGSSYLQSLKMSYVAKGGEKDYEAGGLPPPKSHRIRITLTSKNVKALEKVCFDLVSRAKDKELRVKGPVRLPTKRLTITTRKTPCGEGSKTWDRFEMKIHKRLIDLHSPAETVKQIVGSFRAPMFELPCQLSPELRWRLPSQHNDQIYVSSSSQRWCIVRT</sequence>
<dbReference type="Gene3D" id="3.30.70.600">
    <property type="entry name" value="Ribosomal protein S10 domain"/>
    <property type="match status" value="1"/>
</dbReference>
<protein>
    <submittedName>
        <fullName evidence="6">Ribosomal protein S10</fullName>
    </submittedName>
</protein>
<evidence type="ECO:0000259" key="5">
    <source>
        <dbReference type="SMART" id="SM01403"/>
    </source>
</evidence>
<dbReference type="HAMAP" id="MF_00508">
    <property type="entry name" value="Ribosomal_uS10"/>
    <property type="match status" value="1"/>
</dbReference>
<dbReference type="InterPro" id="IPR036838">
    <property type="entry name" value="Ribosomal_uS10_dom_sf"/>
</dbReference>
<comment type="similarity">
    <text evidence="1">Belongs to the universal ribosomal protein uS10 family.</text>
</comment>
<evidence type="ECO:0000256" key="2">
    <source>
        <dbReference type="ARBA" id="ARBA00022980"/>
    </source>
</evidence>
<dbReference type="STRING" id="27349.A0A0L6VQ54"/>
<keyword evidence="3" id="KW-0687">Ribonucleoprotein</keyword>
<keyword evidence="2 6" id="KW-0689">Ribosomal protein</keyword>
<dbReference type="InterPro" id="IPR005729">
    <property type="entry name" value="Ribosomal_uS10_euk/arc"/>
</dbReference>
<keyword evidence="7" id="KW-1185">Reference proteome</keyword>
<evidence type="ECO:0000256" key="4">
    <source>
        <dbReference type="SAM" id="MobiDB-lite"/>
    </source>
</evidence>
<dbReference type="PRINTS" id="PR00971">
    <property type="entry name" value="RIBOSOMALS10"/>
</dbReference>
<organism evidence="6 7">
    <name type="scientific">Puccinia sorghi</name>
    <dbReference type="NCBI Taxonomy" id="27349"/>
    <lineage>
        <taxon>Eukaryota</taxon>
        <taxon>Fungi</taxon>
        <taxon>Dikarya</taxon>
        <taxon>Basidiomycota</taxon>
        <taxon>Pucciniomycotina</taxon>
        <taxon>Pucciniomycetes</taxon>
        <taxon>Pucciniales</taxon>
        <taxon>Pucciniaceae</taxon>
        <taxon>Puccinia</taxon>
    </lineage>
</organism>
<dbReference type="OrthoDB" id="10248551at2759"/>
<feature type="region of interest" description="Disordered" evidence="4">
    <location>
        <begin position="1"/>
        <end position="24"/>
    </location>
</feature>
<dbReference type="GO" id="GO:0015935">
    <property type="term" value="C:small ribosomal subunit"/>
    <property type="evidence" value="ECO:0007669"/>
    <property type="project" value="InterPro"/>
</dbReference>
<dbReference type="VEuPathDB" id="FungiDB:VP01_1225g13"/>
<dbReference type="GO" id="GO:0006412">
    <property type="term" value="P:translation"/>
    <property type="evidence" value="ECO:0007669"/>
    <property type="project" value="InterPro"/>
</dbReference>
<evidence type="ECO:0000313" key="7">
    <source>
        <dbReference type="Proteomes" id="UP000037035"/>
    </source>
</evidence>
<proteinExistence type="inferred from homology"/>
<dbReference type="InterPro" id="IPR027486">
    <property type="entry name" value="Ribosomal_uS10_dom"/>
</dbReference>
<dbReference type="InterPro" id="IPR001848">
    <property type="entry name" value="Ribosomal_uS10"/>
</dbReference>
<evidence type="ECO:0000256" key="1">
    <source>
        <dbReference type="ARBA" id="ARBA00007102"/>
    </source>
</evidence>
<evidence type="ECO:0000256" key="3">
    <source>
        <dbReference type="ARBA" id="ARBA00023274"/>
    </source>
</evidence>
<gene>
    <name evidence="6" type="primary">rpsJ</name>
    <name evidence="6" type="ORF">VP01_1225g13</name>
</gene>
<dbReference type="SUPFAM" id="SSF54999">
    <property type="entry name" value="Ribosomal protein S10"/>
    <property type="match status" value="1"/>
</dbReference>
<dbReference type="AlphaFoldDB" id="A0A0L6VQ54"/>
<dbReference type="SMART" id="SM01403">
    <property type="entry name" value="Ribosomal_S10"/>
    <property type="match status" value="1"/>
</dbReference>
<dbReference type="Pfam" id="PF00338">
    <property type="entry name" value="Ribosomal_S10"/>
    <property type="match status" value="1"/>
</dbReference>
<reference evidence="6 7" key="1">
    <citation type="submission" date="2015-08" db="EMBL/GenBank/DDBJ databases">
        <title>Next Generation Sequencing and Analysis of the Genome of Puccinia sorghi L Schw, the Causal Agent of Maize Common Rust.</title>
        <authorList>
            <person name="Rochi L."/>
            <person name="Burguener G."/>
            <person name="Darino M."/>
            <person name="Turjanski A."/>
            <person name="Kreff E."/>
            <person name="Dieguez M.J."/>
            <person name="Sacco F."/>
        </authorList>
    </citation>
    <scope>NUCLEOTIDE SEQUENCE [LARGE SCALE GENOMIC DNA]</scope>
    <source>
        <strain evidence="6 7">RO10H11247</strain>
    </source>
</reference>
<dbReference type="PANTHER" id="PTHR11700">
    <property type="entry name" value="30S RIBOSOMAL PROTEIN S10 FAMILY MEMBER"/>
    <property type="match status" value="1"/>
</dbReference>
<accession>A0A0L6VQ54</accession>
<comment type="caution">
    <text evidence="6">The sequence shown here is derived from an EMBL/GenBank/DDBJ whole genome shotgun (WGS) entry which is preliminary data.</text>
</comment>
<dbReference type="Proteomes" id="UP000037035">
    <property type="component" value="Unassembled WGS sequence"/>
</dbReference>
<dbReference type="NCBIfam" id="TIGR01046">
    <property type="entry name" value="uS10_euk_arch"/>
    <property type="match status" value="1"/>
</dbReference>
<evidence type="ECO:0000313" key="6">
    <source>
        <dbReference type="EMBL" id="KNZ62767.1"/>
    </source>
</evidence>
<name>A0A0L6VQ54_9BASI</name>
<feature type="domain" description="Small ribosomal subunit protein uS10" evidence="5">
    <location>
        <begin position="121"/>
        <end position="213"/>
    </location>
</feature>
<dbReference type="EMBL" id="LAVV01002510">
    <property type="protein sequence ID" value="KNZ62767.1"/>
    <property type="molecule type" value="Genomic_DNA"/>
</dbReference>